<dbReference type="AlphaFoldDB" id="A0AAV5SFZ4"/>
<comment type="caution">
    <text evidence="1">The sequence shown here is derived from an EMBL/GenBank/DDBJ whole genome shotgun (WGS) entry which is preliminary data.</text>
</comment>
<gene>
    <name evidence="1" type="ORF">PENTCL1PPCAC_4447</name>
</gene>
<keyword evidence="2" id="KW-1185">Reference proteome</keyword>
<evidence type="ECO:0000313" key="1">
    <source>
        <dbReference type="EMBL" id="GMS82272.1"/>
    </source>
</evidence>
<proteinExistence type="predicted"/>
<protein>
    <submittedName>
        <fullName evidence="1">Uncharacterized protein</fullName>
    </submittedName>
</protein>
<accession>A0AAV5SFZ4</accession>
<feature type="non-terminal residue" evidence="1">
    <location>
        <position position="1"/>
    </location>
</feature>
<reference evidence="1" key="1">
    <citation type="submission" date="2023-10" db="EMBL/GenBank/DDBJ databases">
        <title>Genome assembly of Pristionchus species.</title>
        <authorList>
            <person name="Yoshida K."/>
            <person name="Sommer R.J."/>
        </authorList>
    </citation>
    <scope>NUCLEOTIDE SEQUENCE</scope>
    <source>
        <strain evidence="1">RS0144</strain>
    </source>
</reference>
<organism evidence="1 2">
    <name type="scientific">Pristionchus entomophagus</name>
    <dbReference type="NCBI Taxonomy" id="358040"/>
    <lineage>
        <taxon>Eukaryota</taxon>
        <taxon>Metazoa</taxon>
        <taxon>Ecdysozoa</taxon>
        <taxon>Nematoda</taxon>
        <taxon>Chromadorea</taxon>
        <taxon>Rhabditida</taxon>
        <taxon>Rhabditina</taxon>
        <taxon>Diplogasteromorpha</taxon>
        <taxon>Diplogasteroidea</taxon>
        <taxon>Neodiplogasteridae</taxon>
        <taxon>Pristionchus</taxon>
    </lineage>
</organism>
<dbReference type="Proteomes" id="UP001432027">
    <property type="component" value="Unassembled WGS sequence"/>
</dbReference>
<evidence type="ECO:0000313" key="2">
    <source>
        <dbReference type="Proteomes" id="UP001432027"/>
    </source>
</evidence>
<name>A0AAV5SFZ4_9BILA</name>
<feature type="non-terminal residue" evidence="1">
    <location>
        <position position="67"/>
    </location>
</feature>
<dbReference type="EMBL" id="BTSX01000002">
    <property type="protein sequence ID" value="GMS82272.1"/>
    <property type="molecule type" value="Genomic_DNA"/>
</dbReference>
<sequence length="67" mass="7225">VGLRFFHETSTPSMWSSIPARASIESLSMTPSNLRAIGSEVSGLAGLKQRSDSRQSIPSLFTDMLAI</sequence>